<dbReference type="PRINTS" id="PR00463">
    <property type="entry name" value="EP450I"/>
</dbReference>
<evidence type="ECO:0000256" key="5">
    <source>
        <dbReference type="ARBA" id="ARBA00022723"/>
    </source>
</evidence>
<dbReference type="PANTHER" id="PTHR47953">
    <property type="entry name" value="OS08G0105600 PROTEIN"/>
    <property type="match status" value="1"/>
</dbReference>
<dbReference type="FunFam" id="1.10.630.10:FF:000043">
    <property type="entry name" value="Cytochrome P450 99A2"/>
    <property type="match status" value="1"/>
</dbReference>
<keyword evidence="7 14" id="KW-1133">Transmembrane helix</keyword>
<dbReference type="OrthoDB" id="2789670at2759"/>
<keyword evidence="8 13" id="KW-0560">Oxidoreductase</keyword>
<organism evidence="15 16">
    <name type="scientific">Olea europaea subsp. europaea</name>
    <dbReference type="NCBI Taxonomy" id="158383"/>
    <lineage>
        <taxon>Eukaryota</taxon>
        <taxon>Viridiplantae</taxon>
        <taxon>Streptophyta</taxon>
        <taxon>Embryophyta</taxon>
        <taxon>Tracheophyta</taxon>
        <taxon>Spermatophyta</taxon>
        <taxon>Magnoliopsida</taxon>
        <taxon>eudicotyledons</taxon>
        <taxon>Gunneridae</taxon>
        <taxon>Pentapetalae</taxon>
        <taxon>asterids</taxon>
        <taxon>lamiids</taxon>
        <taxon>Lamiales</taxon>
        <taxon>Oleaceae</taxon>
        <taxon>Oleeae</taxon>
        <taxon>Olea</taxon>
    </lineage>
</organism>
<dbReference type="Pfam" id="PF00067">
    <property type="entry name" value="p450"/>
    <property type="match status" value="1"/>
</dbReference>
<keyword evidence="4 14" id="KW-0812">Transmembrane</keyword>
<evidence type="ECO:0000313" key="15">
    <source>
        <dbReference type="EMBL" id="CAA3000246.1"/>
    </source>
</evidence>
<dbReference type="GO" id="GO:0016705">
    <property type="term" value="F:oxidoreductase activity, acting on paired donors, with incorporation or reduction of molecular oxygen"/>
    <property type="evidence" value="ECO:0007669"/>
    <property type="project" value="InterPro"/>
</dbReference>
<evidence type="ECO:0000256" key="10">
    <source>
        <dbReference type="ARBA" id="ARBA00023033"/>
    </source>
</evidence>
<dbReference type="CDD" id="cd11072">
    <property type="entry name" value="CYP71-like"/>
    <property type="match status" value="1"/>
</dbReference>
<keyword evidence="6" id="KW-0735">Signal-anchor</keyword>
<evidence type="ECO:0000256" key="12">
    <source>
        <dbReference type="PIRSR" id="PIRSR602401-1"/>
    </source>
</evidence>
<keyword evidence="10 13" id="KW-0503">Monooxygenase</keyword>
<keyword evidence="5 12" id="KW-0479">Metal-binding</keyword>
<evidence type="ECO:0000256" key="7">
    <source>
        <dbReference type="ARBA" id="ARBA00022989"/>
    </source>
</evidence>
<comment type="subcellular location">
    <subcellularLocation>
        <location evidence="1">Membrane</location>
        <topology evidence="1">Single-pass type II membrane protein</topology>
    </subcellularLocation>
</comment>
<evidence type="ECO:0000256" key="11">
    <source>
        <dbReference type="ARBA" id="ARBA00023136"/>
    </source>
</evidence>
<evidence type="ECO:0000256" key="13">
    <source>
        <dbReference type="RuleBase" id="RU000461"/>
    </source>
</evidence>
<dbReference type="GO" id="GO:0005506">
    <property type="term" value="F:iron ion binding"/>
    <property type="evidence" value="ECO:0007669"/>
    <property type="project" value="InterPro"/>
</dbReference>
<dbReference type="InterPro" id="IPR002401">
    <property type="entry name" value="Cyt_P450_E_grp-I"/>
</dbReference>
<dbReference type="Proteomes" id="UP000594638">
    <property type="component" value="Unassembled WGS sequence"/>
</dbReference>
<dbReference type="PANTHER" id="PTHR47953:SF16">
    <property type="entry name" value="CYTOCHROME P450 71D8"/>
    <property type="match status" value="1"/>
</dbReference>
<dbReference type="GO" id="GO:0004497">
    <property type="term" value="F:monooxygenase activity"/>
    <property type="evidence" value="ECO:0007669"/>
    <property type="project" value="UniProtKB-KW"/>
</dbReference>
<evidence type="ECO:0000256" key="4">
    <source>
        <dbReference type="ARBA" id="ARBA00022692"/>
    </source>
</evidence>
<dbReference type="PRINTS" id="PR00385">
    <property type="entry name" value="P450"/>
</dbReference>
<comment type="similarity">
    <text evidence="2 13">Belongs to the cytochrome P450 family.</text>
</comment>
<evidence type="ECO:0000256" key="8">
    <source>
        <dbReference type="ARBA" id="ARBA00023002"/>
    </source>
</evidence>
<feature type="transmembrane region" description="Helical" evidence="14">
    <location>
        <begin position="21"/>
        <end position="42"/>
    </location>
</feature>
<gene>
    <name evidence="15" type="ORF">OLEA9_A033610</name>
</gene>
<comment type="cofactor">
    <cofactor evidence="12">
        <name>heme</name>
        <dbReference type="ChEBI" id="CHEBI:30413"/>
    </cofactor>
</comment>
<protein>
    <submittedName>
        <fullName evidence="15">Premnaspirodiene oxygenase-like</fullName>
    </submittedName>
</protein>
<proteinExistence type="inferred from homology"/>
<dbReference type="InterPro" id="IPR052306">
    <property type="entry name" value="CYP450_71D"/>
</dbReference>
<dbReference type="InterPro" id="IPR036396">
    <property type="entry name" value="Cyt_P450_sf"/>
</dbReference>
<dbReference type="InterPro" id="IPR017972">
    <property type="entry name" value="Cyt_P450_CS"/>
</dbReference>
<name>A0A8S0T9D2_OLEEU</name>
<keyword evidence="9 12" id="KW-0408">Iron</keyword>
<comment type="caution">
    <text evidence="15">The sequence shown here is derived from an EMBL/GenBank/DDBJ whole genome shotgun (WGS) entry which is preliminary data.</text>
</comment>
<feature type="binding site" description="axial binding residue" evidence="12">
    <location>
        <position position="460"/>
    </location>
    <ligand>
        <name>heme</name>
        <dbReference type="ChEBI" id="CHEBI:30413"/>
    </ligand>
    <ligandPart>
        <name>Fe</name>
        <dbReference type="ChEBI" id="CHEBI:18248"/>
    </ligandPart>
</feature>
<evidence type="ECO:0000256" key="14">
    <source>
        <dbReference type="SAM" id="Phobius"/>
    </source>
</evidence>
<dbReference type="GO" id="GO:0016020">
    <property type="term" value="C:membrane"/>
    <property type="evidence" value="ECO:0007669"/>
    <property type="project" value="UniProtKB-SubCell"/>
</dbReference>
<dbReference type="InterPro" id="IPR001128">
    <property type="entry name" value="Cyt_P450"/>
</dbReference>
<evidence type="ECO:0000256" key="3">
    <source>
        <dbReference type="ARBA" id="ARBA00022617"/>
    </source>
</evidence>
<evidence type="ECO:0000256" key="2">
    <source>
        <dbReference type="ARBA" id="ARBA00010617"/>
    </source>
</evidence>
<reference evidence="15 16" key="1">
    <citation type="submission" date="2019-12" db="EMBL/GenBank/DDBJ databases">
        <authorList>
            <person name="Alioto T."/>
            <person name="Alioto T."/>
            <person name="Gomez Garrido J."/>
        </authorList>
    </citation>
    <scope>NUCLEOTIDE SEQUENCE [LARGE SCALE GENOMIC DNA]</scope>
</reference>
<dbReference type="Gene3D" id="1.10.630.10">
    <property type="entry name" value="Cytochrome P450"/>
    <property type="match status" value="1"/>
</dbReference>
<dbReference type="Gramene" id="OE9A033610T1">
    <property type="protein sequence ID" value="OE9A033610C1"/>
    <property type="gene ID" value="OE9A033610"/>
</dbReference>
<keyword evidence="16" id="KW-1185">Reference proteome</keyword>
<evidence type="ECO:0000256" key="1">
    <source>
        <dbReference type="ARBA" id="ARBA00004606"/>
    </source>
</evidence>
<evidence type="ECO:0000313" key="16">
    <source>
        <dbReference type="Proteomes" id="UP000594638"/>
    </source>
</evidence>
<dbReference type="GO" id="GO:0020037">
    <property type="term" value="F:heme binding"/>
    <property type="evidence" value="ECO:0007669"/>
    <property type="project" value="InterPro"/>
</dbReference>
<dbReference type="EMBL" id="CACTIH010005681">
    <property type="protein sequence ID" value="CAA3000246.1"/>
    <property type="molecule type" value="Genomic_DNA"/>
</dbReference>
<keyword evidence="3 12" id="KW-0349">Heme</keyword>
<dbReference type="SUPFAM" id="SSF48264">
    <property type="entry name" value="Cytochrome P450"/>
    <property type="match status" value="1"/>
</dbReference>
<sequence length="524" mass="59574">MQLPRSFVKNFKHPIFASMDIHFLISLSNFCFLLSFFLFLVANRYKKSRAQNLPPGPWKLPILGNLHLLIGSLPHHAFKNLAEKYGPLMHIKLGEVSAIVVSSPRIAKEIMKTNDVAFSDRAELMIAKILLHNCSDIAAAPYGEYWRQMRKLCISEFLCSKKVRSFHTLMENEVSKLILSLRSSAGLPINLTEHILAVESGIICMATVGRICKDRNSIIMTIKEAVSIAGFFNVADIFPSMKFLHFLCGSERKLNRMQRRTDEILEDIIQQHEEKKGQSKSSESMDEDILDIFLRISASNALPVPITRNNIKANIFEMFIAGIETSSLVIEWAMSELMKNPGAMEKAQAEVRRSFDGKERILDSDIKELKYLKMIIKETLRLHPPGPLLCPRMCREQCKLDGYDIPVKTIVMTNVWAMARNPEYWNDPEKFEPERFSNVPIDFHGNHYEFIPFGAGRRMCPGIGFGLASVEISLSQLLYHFDWKIPGGISPEEFDMTENFGASGGRKNQLLLIPVSYYPLHGSK</sequence>
<keyword evidence="11 14" id="KW-0472">Membrane</keyword>
<evidence type="ECO:0000256" key="9">
    <source>
        <dbReference type="ARBA" id="ARBA00023004"/>
    </source>
</evidence>
<dbReference type="AlphaFoldDB" id="A0A8S0T9D2"/>
<dbReference type="PROSITE" id="PS00086">
    <property type="entry name" value="CYTOCHROME_P450"/>
    <property type="match status" value="1"/>
</dbReference>
<evidence type="ECO:0000256" key="6">
    <source>
        <dbReference type="ARBA" id="ARBA00022968"/>
    </source>
</evidence>
<accession>A0A8S0T9D2</accession>